<organism evidence="10 11">
    <name type="scientific">Cotesia congregata</name>
    <name type="common">Parasitoid wasp</name>
    <name type="synonym">Apanteles congregatus</name>
    <dbReference type="NCBI Taxonomy" id="51543"/>
    <lineage>
        <taxon>Eukaryota</taxon>
        <taxon>Metazoa</taxon>
        <taxon>Ecdysozoa</taxon>
        <taxon>Arthropoda</taxon>
        <taxon>Hexapoda</taxon>
        <taxon>Insecta</taxon>
        <taxon>Pterygota</taxon>
        <taxon>Neoptera</taxon>
        <taxon>Endopterygota</taxon>
        <taxon>Hymenoptera</taxon>
        <taxon>Apocrita</taxon>
        <taxon>Ichneumonoidea</taxon>
        <taxon>Braconidae</taxon>
        <taxon>Microgastrinae</taxon>
        <taxon>Cotesia</taxon>
    </lineage>
</organism>
<dbReference type="InterPro" id="IPR008037">
    <property type="entry name" value="Pacifastin_dom"/>
</dbReference>
<evidence type="ECO:0000256" key="4">
    <source>
        <dbReference type="ARBA" id="ARBA00022900"/>
    </source>
</evidence>
<comment type="subcellular location">
    <subcellularLocation>
        <location evidence="1">Secreted</location>
    </subcellularLocation>
</comment>
<comment type="caution">
    <text evidence="10">The sequence shown here is derived from an EMBL/GenBank/DDBJ whole genome shotgun (WGS) entry which is preliminary data.</text>
</comment>
<keyword evidence="5 7" id="KW-1015">Disulfide bond</keyword>
<feature type="disulfide bond" evidence="7">
    <location>
        <begin position="92"/>
        <end position="107"/>
    </location>
</feature>
<dbReference type="PROSITE" id="PS51446">
    <property type="entry name" value="PACIFASTIN"/>
    <property type="match status" value="2"/>
</dbReference>
<proteinExistence type="inferred from homology"/>
<evidence type="ECO:0000256" key="5">
    <source>
        <dbReference type="ARBA" id="ARBA00023157"/>
    </source>
</evidence>
<evidence type="ECO:0000259" key="9">
    <source>
        <dbReference type="PROSITE" id="PS51446"/>
    </source>
</evidence>
<keyword evidence="8" id="KW-0732">Signal</keyword>
<dbReference type="GO" id="GO:0004867">
    <property type="term" value="F:serine-type endopeptidase inhibitor activity"/>
    <property type="evidence" value="ECO:0007669"/>
    <property type="project" value="UniProtKB-UniRule"/>
</dbReference>
<dbReference type="AlphaFoldDB" id="A0A8J2H8Q8"/>
<keyword evidence="11" id="KW-1185">Reference proteome</keyword>
<evidence type="ECO:0000256" key="1">
    <source>
        <dbReference type="ARBA" id="ARBA00004613"/>
    </source>
</evidence>
<evidence type="ECO:0000256" key="2">
    <source>
        <dbReference type="ARBA" id="ARBA00022525"/>
    </source>
</evidence>
<keyword evidence="4 7" id="KW-0722">Serine protease inhibitor</keyword>
<feature type="signal peptide" evidence="8">
    <location>
        <begin position="1"/>
        <end position="19"/>
    </location>
</feature>
<protein>
    <submittedName>
        <fullName evidence="10">Similar to Serine protease inhibitor I/II (Schistocerca gregaria)</fullName>
    </submittedName>
</protein>
<reference evidence="10" key="1">
    <citation type="submission" date="2021-04" db="EMBL/GenBank/DDBJ databases">
        <authorList>
            <person name="Chebbi M.A.C M."/>
        </authorList>
    </citation>
    <scope>NUCLEOTIDE SEQUENCE</scope>
</reference>
<comment type="caution">
    <text evidence="7">Lacks conserved residue(s) required for the propagation of feature annotation.</text>
</comment>
<evidence type="ECO:0000313" key="11">
    <source>
        <dbReference type="Proteomes" id="UP000786811"/>
    </source>
</evidence>
<name>A0A8J2H8Q8_COTCN</name>
<evidence type="ECO:0000313" key="10">
    <source>
        <dbReference type="EMBL" id="CAG5082137.1"/>
    </source>
</evidence>
<feature type="site" description="Reactive bond" evidence="7">
    <location>
        <begin position="118"/>
        <end position="119"/>
    </location>
</feature>
<accession>A0A8J2H8Q8</accession>
<evidence type="ECO:0000256" key="8">
    <source>
        <dbReference type="SAM" id="SignalP"/>
    </source>
</evidence>
<dbReference type="Pfam" id="PF05375">
    <property type="entry name" value="Pacifastin_I"/>
    <property type="match status" value="2"/>
</dbReference>
<feature type="domain" description="Pacifastin" evidence="9">
    <location>
        <begin position="39"/>
        <end position="74"/>
    </location>
</feature>
<dbReference type="OrthoDB" id="7655988at2759"/>
<keyword evidence="2" id="KW-0964">Secreted</keyword>
<evidence type="ECO:0000256" key="7">
    <source>
        <dbReference type="PROSITE-ProRule" id="PRU00776"/>
    </source>
</evidence>
<feature type="disulfide bond" evidence="7">
    <location>
        <begin position="42"/>
        <end position="57"/>
    </location>
</feature>
<sequence>MKKMMISFALMAFVAIAATENHYVMDPDGTEYLVVDKEPEHCEPGKKYMVDCNKCSCSSNGKDLACTRRKCPPHPVQQNVQWGPFWKHGDPCPANKEFYSECNRCQCGPDGKSAVCTLKACVRPAV</sequence>
<dbReference type="EMBL" id="CAJNRD030001118">
    <property type="protein sequence ID" value="CAG5082137.1"/>
    <property type="molecule type" value="Genomic_DNA"/>
</dbReference>
<gene>
    <name evidence="10" type="ORF">HICCMSTLAB_LOCUS3466</name>
</gene>
<dbReference type="Proteomes" id="UP000786811">
    <property type="component" value="Unassembled WGS sequence"/>
</dbReference>
<dbReference type="InterPro" id="IPR036201">
    <property type="entry name" value="Pacifastin_dom_sf"/>
</dbReference>
<feature type="domain" description="Pacifastin" evidence="9">
    <location>
        <begin position="89"/>
        <end position="124"/>
    </location>
</feature>
<evidence type="ECO:0000256" key="3">
    <source>
        <dbReference type="ARBA" id="ARBA00022690"/>
    </source>
</evidence>
<keyword evidence="3 7" id="KW-0646">Protease inhibitor</keyword>
<comment type="similarity">
    <text evidence="6 7">Belongs to the protease inhibitor I19 family.</text>
</comment>
<evidence type="ECO:0000256" key="6">
    <source>
        <dbReference type="ARBA" id="ARBA00029459"/>
    </source>
</evidence>
<feature type="chain" id="PRO_5035248830" evidence="8">
    <location>
        <begin position="20"/>
        <end position="126"/>
    </location>
</feature>
<dbReference type="GO" id="GO:0005576">
    <property type="term" value="C:extracellular region"/>
    <property type="evidence" value="ECO:0007669"/>
    <property type="project" value="UniProtKB-SubCell"/>
</dbReference>
<dbReference type="SUPFAM" id="SSF57283">
    <property type="entry name" value="PMP inhibitors"/>
    <property type="match status" value="2"/>
</dbReference>